<evidence type="ECO:0000313" key="1">
    <source>
        <dbReference type="EMBL" id="KZO92066.1"/>
    </source>
</evidence>
<proteinExistence type="predicted"/>
<name>A0A167HWZ0_CALVF</name>
<dbReference type="InterPro" id="IPR032675">
    <property type="entry name" value="LRR_dom_sf"/>
</dbReference>
<dbReference type="AlphaFoldDB" id="A0A167HWZ0"/>
<evidence type="ECO:0000313" key="2">
    <source>
        <dbReference type="Proteomes" id="UP000076738"/>
    </source>
</evidence>
<dbReference type="Proteomes" id="UP000076738">
    <property type="component" value="Unassembled WGS sequence"/>
</dbReference>
<accession>A0A167HWZ0</accession>
<gene>
    <name evidence="1" type="ORF">CALVIDRAFT_541269</name>
</gene>
<keyword evidence="2" id="KW-1185">Reference proteome</keyword>
<sequence length="398" mass="45274">MIPRCESGDGTINWRPFVKFLNAFERNPQHLDVFELTLIWSTTDALGIQEISKALCRVLHWHPELVRIKTAWIPGDLLCTLSSLPQLQELDLIFPASYGDAAIHFSDEGFKVLRKFTSSSYWSGNLCQVLMSIASTKLENIDVEMNGARSMGDGALLLSPFVPAILKHAASLRCLRLHPAARGVTESWLRFRPVLQCSLMEDFEFVCDGFGLTDDEIDDIVNSWPLLKHLHVKPKEREVRLFMSTTQDERAARVSCRGLRRLAECSHLLSLTLPLDLTNPHNDNMDPQATPGISLHSPLHSLDIGRAPFDMDAPDELEDFLRSIFPQLRNLSFERRTVGATDHTGLHTLQTSNKRWHILSTMRCNFLLPVVRRLPYKLLRKNGTMTYTHGVVYRQYMG</sequence>
<organism evidence="1 2">
    <name type="scientific">Calocera viscosa (strain TUFC12733)</name>
    <dbReference type="NCBI Taxonomy" id="1330018"/>
    <lineage>
        <taxon>Eukaryota</taxon>
        <taxon>Fungi</taxon>
        <taxon>Dikarya</taxon>
        <taxon>Basidiomycota</taxon>
        <taxon>Agaricomycotina</taxon>
        <taxon>Dacrymycetes</taxon>
        <taxon>Dacrymycetales</taxon>
        <taxon>Dacrymycetaceae</taxon>
        <taxon>Calocera</taxon>
    </lineage>
</organism>
<reference evidence="1 2" key="1">
    <citation type="journal article" date="2016" name="Mol. Biol. Evol.">
        <title>Comparative Genomics of Early-Diverging Mushroom-Forming Fungi Provides Insights into the Origins of Lignocellulose Decay Capabilities.</title>
        <authorList>
            <person name="Nagy L.G."/>
            <person name="Riley R."/>
            <person name="Tritt A."/>
            <person name="Adam C."/>
            <person name="Daum C."/>
            <person name="Floudas D."/>
            <person name="Sun H."/>
            <person name="Yadav J.S."/>
            <person name="Pangilinan J."/>
            <person name="Larsson K.H."/>
            <person name="Matsuura K."/>
            <person name="Barry K."/>
            <person name="Labutti K."/>
            <person name="Kuo R."/>
            <person name="Ohm R.A."/>
            <person name="Bhattacharya S.S."/>
            <person name="Shirouzu T."/>
            <person name="Yoshinaga Y."/>
            <person name="Martin F.M."/>
            <person name="Grigoriev I.V."/>
            <person name="Hibbett D.S."/>
        </authorList>
    </citation>
    <scope>NUCLEOTIDE SEQUENCE [LARGE SCALE GENOMIC DNA]</scope>
    <source>
        <strain evidence="1 2">TUFC12733</strain>
    </source>
</reference>
<dbReference type="SUPFAM" id="SSF52047">
    <property type="entry name" value="RNI-like"/>
    <property type="match status" value="1"/>
</dbReference>
<protein>
    <recommendedName>
        <fullName evidence="3">F-box domain-containing protein</fullName>
    </recommendedName>
</protein>
<dbReference type="EMBL" id="KV417314">
    <property type="protein sequence ID" value="KZO92066.1"/>
    <property type="molecule type" value="Genomic_DNA"/>
</dbReference>
<evidence type="ECO:0008006" key="3">
    <source>
        <dbReference type="Google" id="ProtNLM"/>
    </source>
</evidence>
<dbReference type="Gene3D" id="3.80.10.10">
    <property type="entry name" value="Ribonuclease Inhibitor"/>
    <property type="match status" value="1"/>
</dbReference>